<dbReference type="EMBL" id="MUXU01000005">
    <property type="protein sequence ID" value="OOR93204.1"/>
    <property type="molecule type" value="Genomic_DNA"/>
</dbReference>
<dbReference type="AlphaFoldDB" id="A0A1T0ABW1"/>
<dbReference type="Proteomes" id="UP000190435">
    <property type="component" value="Unassembled WGS sequence"/>
</dbReference>
<accession>A0A1T0ABW1</accession>
<keyword evidence="2" id="KW-1185">Reference proteome</keyword>
<evidence type="ECO:0000313" key="2">
    <source>
        <dbReference type="Proteomes" id="UP000190435"/>
    </source>
</evidence>
<dbReference type="STRING" id="34060.B0181_00750"/>
<proteinExistence type="predicted"/>
<organism evidence="1 2">
    <name type="scientific">Moraxella caviae</name>
    <dbReference type="NCBI Taxonomy" id="34060"/>
    <lineage>
        <taxon>Bacteria</taxon>
        <taxon>Pseudomonadati</taxon>
        <taxon>Pseudomonadota</taxon>
        <taxon>Gammaproteobacteria</taxon>
        <taxon>Moraxellales</taxon>
        <taxon>Moraxellaceae</taxon>
        <taxon>Moraxella</taxon>
    </lineage>
</organism>
<reference evidence="1 2" key="1">
    <citation type="submission" date="2017-02" db="EMBL/GenBank/DDBJ databases">
        <title>Draft genome sequence of Moraxella caviae CCUG 355 type strain.</title>
        <authorList>
            <person name="Engstrom-Jakobsson H."/>
            <person name="Salva-Serra F."/>
            <person name="Thorell K."/>
            <person name="Gonzales-Siles L."/>
            <person name="Karlsson R."/>
            <person name="Boulund F."/>
            <person name="Engstrand L."/>
            <person name="Moore E."/>
        </authorList>
    </citation>
    <scope>NUCLEOTIDE SEQUENCE [LARGE SCALE GENOMIC DNA]</scope>
    <source>
        <strain evidence="1 2">CCUG 355</strain>
    </source>
</reference>
<comment type="caution">
    <text evidence="1">The sequence shown here is derived from an EMBL/GenBank/DDBJ whole genome shotgun (WGS) entry which is preliminary data.</text>
</comment>
<protein>
    <submittedName>
        <fullName evidence="1">Uncharacterized protein</fullName>
    </submittedName>
</protein>
<name>A0A1T0ABW1_9GAMM</name>
<sequence>MLNIIKFLTFDKVRRRIFKVWAQKIVWWIVKRGWRIKIGVMMNAKMVRFWVCQRVCWAILGKFG</sequence>
<gene>
    <name evidence="1" type="ORF">B0181_00750</name>
</gene>
<evidence type="ECO:0000313" key="1">
    <source>
        <dbReference type="EMBL" id="OOR93204.1"/>
    </source>
</evidence>